<evidence type="ECO:0000256" key="5">
    <source>
        <dbReference type="SAM" id="MobiDB-lite"/>
    </source>
</evidence>
<dbReference type="PANTHER" id="PTHR12930:SF0">
    <property type="entry name" value="RING FINGER PROTEIN 113B"/>
    <property type="match status" value="1"/>
</dbReference>
<dbReference type="SUPFAM" id="SSF57850">
    <property type="entry name" value="RING/U-box"/>
    <property type="match status" value="1"/>
</dbReference>
<keyword evidence="2 4" id="KW-0863">Zinc-finger</keyword>
<proteinExistence type="predicted"/>
<dbReference type="WBParaSite" id="SBAD_0000305701-mRNA-1">
    <property type="protein sequence ID" value="SBAD_0000305701-mRNA-1"/>
    <property type="gene ID" value="SBAD_0000305701"/>
</dbReference>
<evidence type="ECO:0000256" key="2">
    <source>
        <dbReference type="ARBA" id="ARBA00022771"/>
    </source>
</evidence>
<reference evidence="10" key="1">
    <citation type="submission" date="2016-06" db="UniProtKB">
        <authorList>
            <consortium name="WormBaseParasite"/>
        </authorList>
    </citation>
    <scope>IDENTIFICATION</scope>
</reference>
<dbReference type="Pfam" id="PF00642">
    <property type="entry name" value="zf-CCCH"/>
    <property type="match status" value="1"/>
</dbReference>
<gene>
    <name evidence="8" type="ORF">SBAD_LOCUS2918</name>
</gene>
<dbReference type="InterPro" id="IPR036855">
    <property type="entry name" value="Znf_CCCH_sf"/>
</dbReference>
<dbReference type="GO" id="GO:0005684">
    <property type="term" value="C:U2-type spliceosomal complex"/>
    <property type="evidence" value="ECO:0007669"/>
    <property type="project" value="TreeGrafter"/>
</dbReference>
<dbReference type="FunFam" id="3.30.40.10:FF:000045">
    <property type="entry name" value="RING finger protein 113A"/>
    <property type="match status" value="1"/>
</dbReference>
<evidence type="ECO:0000313" key="9">
    <source>
        <dbReference type="Proteomes" id="UP000270296"/>
    </source>
</evidence>
<dbReference type="Proteomes" id="UP000270296">
    <property type="component" value="Unassembled WGS sequence"/>
</dbReference>
<evidence type="ECO:0000313" key="8">
    <source>
        <dbReference type="EMBL" id="VDO99376.1"/>
    </source>
</evidence>
<evidence type="ECO:0000256" key="3">
    <source>
        <dbReference type="ARBA" id="ARBA00022833"/>
    </source>
</evidence>
<organism evidence="10">
    <name type="scientific">Soboliphyme baturini</name>
    <dbReference type="NCBI Taxonomy" id="241478"/>
    <lineage>
        <taxon>Eukaryota</taxon>
        <taxon>Metazoa</taxon>
        <taxon>Ecdysozoa</taxon>
        <taxon>Nematoda</taxon>
        <taxon>Enoplea</taxon>
        <taxon>Dorylaimia</taxon>
        <taxon>Dioctophymatida</taxon>
        <taxon>Dioctophymatoidea</taxon>
        <taxon>Soboliphymatidae</taxon>
        <taxon>Soboliphyme</taxon>
    </lineage>
</organism>
<dbReference type="CDD" id="cd16539">
    <property type="entry name" value="RING-HC_RNF113A_B"/>
    <property type="match status" value="1"/>
</dbReference>
<reference evidence="8 9" key="2">
    <citation type="submission" date="2018-11" db="EMBL/GenBank/DDBJ databases">
        <authorList>
            <consortium name="Pathogen Informatics"/>
        </authorList>
    </citation>
    <scope>NUCLEOTIDE SEQUENCE [LARGE SCALE GENOMIC DNA]</scope>
</reference>
<accession>A0A183IH23</accession>
<dbReference type="InterPro" id="IPR017907">
    <property type="entry name" value="Znf_RING_CS"/>
</dbReference>
<dbReference type="EMBL" id="UZAM01007477">
    <property type="protein sequence ID" value="VDO99376.1"/>
    <property type="molecule type" value="Genomic_DNA"/>
</dbReference>
<keyword evidence="1 4" id="KW-0479">Metal-binding</keyword>
<dbReference type="GO" id="GO:0008270">
    <property type="term" value="F:zinc ion binding"/>
    <property type="evidence" value="ECO:0007669"/>
    <property type="project" value="UniProtKB-KW"/>
</dbReference>
<protein>
    <submittedName>
        <fullName evidence="10">RING finger protein 113A</fullName>
    </submittedName>
</protein>
<dbReference type="InterPro" id="IPR001841">
    <property type="entry name" value="Znf_RING"/>
</dbReference>
<feature type="domain" description="C3H1-type" evidence="7">
    <location>
        <begin position="147"/>
        <end position="175"/>
    </location>
</feature>
<dbReference type="PANTHER" id="PTHR12930">
    <property type="entry name" value="ZINC FINGER PROTEIN 183"/>
    <property type="match status" value="1"/>
</dbReference>
<evidence type="ECO:0000313" key="10">
    <source>
        <dbReference type="WBParaSite" id="SBAD_0000305701-mRNA-1"/>
    </source>
</evidence>
<dbReference type="OrthoDB" id="25761at2759"/>
<dbReference type="SMART" id="SM00184">
    <property type="entry name" value="RING"/>
    <property type="match status" value="1"/>
</dbReference>
<dbReference type="InterPro" id="IPR039971">
    <property type="entry name" value="CWC24-like"/>
</dbReference>
<dbReference type="Pfam" id="PF13920">
    <property type="entry name" value="zf-C3HC4_3"/>
    <property type="match status" value="1"/>
</dbReference>
<keyword evidence="3 4" id="KW-0862">Zinc</keyword>
<feature type="domain" description="RING-type" evidence="6">
    <location>
        <begin position="215"/>
        <end position="253"/>
    </location>
</feature>
<dbReference type="Gene3D" id="3.30.40.10">
    <property type="entry name" value="Zinc/RING finger domain, C3HC4 (zinc finger)"/>
    <property type="match status" value="1"/>
</dbReference>
<feature type="compositionally biased region" description="Basic and acidic residues" evidence="5">
    <location>
        <begin position="324"/>
        <end position="345"/>
    </location>
</feature>
<feature type="zinc finger region" description="C3H1-type" evidence="4">
    <location>
        <begin position="147"/>
        <end position="175"/>
    </location>
</feature>
<dbReference type="SUPFAM" id="SSF90229">
    <property type="entry name" value="CCCH zinc finger"/>
    <property type="match status" value="1"/>
</dbReference>
<evidence type="ECO:0000259" key="6">
    <source>
        <dbReference type="PROSITE" id="PS50089"/>
    </source>
</evidence>
<evidence type="ECO:0000256" key="1">
    <source>
        <dbReference type="ARBA" id="ARBA00022723"/>
    </source>
</evidence>
<dbReference type="GO" id="GO:0034247">
    <property type="term" value="P:snoRNA splicing"/>
    <property type="evidence" value="ECO:0007669"/>
    <property type="project" value="TreeGrafter"/>
</dbReference>
<dbReference type="AlphaFoldDB" id="A0A183IH23"/>
<sequence>MRPKIADIRMPLIYEGYLIGELDNYLKAKQWKSYDSDSSKPDISDIVNMSYKATDVAERAGPSDMGATATLETETEFDKDAQAQFERAHNIQKNMKGKGDDKVYRGSSTYGQFYEKADTAVGNASSGLVRKGPIRAPNFLRQSVRWDYQPDICKDYKETGFCGFGDSCKFLHDRSDYKHGWELERDWQLGRYGKDDEDIHAYEIHSDDEDVPFRCLICRESFVNPVITKCKHYFCESCALKHYRESSKCFICNKNTFGIFVPAKDITDKLNAECRAANDSGGLSSNSEAEEEVGELPVITSLDAETGDESAAVASLDSTNDDDSVAKVDNADCGSKEDSRTQEDV</sequence>
<dbReference type="PROSITE" id="PS50089">
    <property type="entry name" value="ZF_RING_2"/>
    <property type="match status" value="1"/>
</dbReference>
<feature type="region of interest" description="Disordered" evidence="5">
    <location>
        <begin position="279"/>
        <end position="345"/>
    </location>
</feature>
<dbReference type="PROSITE" id="PS50103">
    <property type="entry name" value="ZF_C3H1"/>
    <property type="match status" value="1"/>
</dbReference>
<evidence type="ECO:0000256" key="4">
    <source>
        <dbReference type="PROSITE-ProRule" id="PRU00723"/>
    </source>
</evidence>
<name>A0A183IH23_9BILA</name>
<dbReference type="InterPro" id="IPR000571">
    <property type="entry name" value="Znf_CCCH"/>
</dbReference>
<evidence type="ECO:0000259" key="7">
    <source>
        <dbReference type="PROSITE" id="PS50103"/>
    </source>
</evidence>
<keyword evidence="9" id="KW-1185">Reference proteome</keyword>
<dbReference type="Gene3D" id="4.10.1000.10">
    <property type="entry name" value="Zinc finger, CCCH-type"/>
    <property type="match status" value="1"/>
</dbReference>
<dbReference type="SMART" id="SM00356">
    <property type="entry name" value="ZnF_C3H1"/>
    <property type="match status" value="1"/>
</dbReference>
<dbReference type="InterPro" id="IPR013083">
    <property type="entry name" value="Znf_RING/FYVE/PHD"/>
</dbReference>
<dbReference type="PROSITE" id="PS00518">
    <property type="entry name" value="ZF_RING_1"/>
    <property type="match status" value="1"/>
</dbReference>